<evidence type="ECO:0000256" key="9">
    <source>
        <dbReference type="ARBA" id="ARBA00023201"/>
    </source>
</evidence>
<keyword evidence="9" id="KW-0739">Sodium transport</keyword>
<evidence type="ECO:0000256" key="7">
    <source>
        <dbReference type="ARBA" id="ARBA00023065"/>
    </source>
</evidence>
<evidence type="ECO:0000256" key="5">
    <source>
        <dbReference type="ARBA" id="ARBA00022989"/>
    </source>
</evidence>
<dbReference type="GO" id="GO:0016020">
    <property type="term" value="C:membrane"/>
    <property type="evidence" value="ECO:0007669"/>
    <property type="project" value="UniProtKB-SubCell"/>
</dbReference>
<dbReference type="Gene3D" id="1.20.1530.20">
    <property type="match status" value="1"/>
</dbReference>
<dbReference type="OrthoDB" id="12029at2157"/>
<dbReference type="InterPro" id="IPR006153">
    <property type="entry name" value="Cation/H_exchanger_TM"/>
</dbReference>
<keyword evidence="8 10" id="KW-0472">Membrane</keyword>
<feature type="transmembrane region" description="Helical" evidence="10">
    <location>
        <begin position="237"/>
        <end position="255"/>
    </location>
</feature>
<keyword evidence="3" id="KW-0050">Antiport</keyword>
<feature type="transmembrane region" description="Helical" evidence="10">
    <location>
        <begin position="150"/>
        <end position="174"/>
    </location>
</feature>
<reference evidence="12 13" key="1">
    <citation type="submission" date="2013-09" db="EMBL/GenBank/DDBJ databases">
        <title>Whole genome sequencing of Halarchaeum acidiphilum strain MH1-52-1.</title>
        <authorList>
            <person name="Shimane Y."/>
            <person name="Minegishi H."/>
            <person name="Nishi S."/>
            <person name="Echigo A."/>
            <person name="Shuto A."/>
            <person name="Konishi M."/>
            <person name="Ito T."/>
            <person name="Ohkuma M."/>
            <person name="Ohta Y."/>
            <person name="Nagano Y."/>
            <person name="Tsubouchi T."/>
            <person name="Mori K."/>
            <person name="Usui K."/>
            <person name="Kamekura M."/>
            <person name="Usami R."/>
            <person name="Takaki Y."/>
            <person name="Hatada Y."/>
        </authorList>
    </citation>
    <scope>NUCLEOTIDE SEQUENCE [LARGE SCALE GENOMIC DNA]</scope>
    <source>
        <strain evidence="12 13">JCM 16109</strain>
    </source>
</reference>
<evidence type="ECO:0000256" key="1">
    <source>
        <dbReference type="ARBA" id="ARBA00004141"/>
    </source>
</evidence>
<dbReference type="EMBL" id="BATA01000049">
    <property type="protein sequence ID" value="GAD53137.1"/>
    <property type="molecule type" value="Genomic_DNA"/>
</dbReference>
<feature type="transmembrane region" description="Helical" evidence="10">
    <location>
        <begin position="31"/>
        <end position="49"/>
    </location>
</feature>
<evidence type="ECO:0000256" key="4">
    <source>
        <dbReference type="ARBA" id="ARBA00022692"/>
    </source>
</evidence>
<evidence type="ECO:0000256" key="2">
    <source>
        <dbReference type="ARBA" id="ARBA00022448"/>
    </source>
</evidence>
<keyword evidence="7" id="KW-0406">Ion transport</keyword>
<dbReference type="Pfam" id="PF00999">
    <property type="entry name" value="Na_H_Exchanger"/>
    <property type="match status" value="1"/>
</dbReference>
<evidence type="ECO:0000256" key="6">
    <source>
        <dbReference type="ARBA" id="ARBA00023053"/>
    </source>
</evidence>
<feature type="transmembrane region" description="Helical" evidence="10">
    <location>
        <begin position="6"/>
        <end position="24"/>
    </location>
</feature>
<feature type="transmembrane region" description="Helical" evidence="10">
    <location>
        <begin position="180"/>
        <end position="201"/>
    </location>
</feature>
<accession>U2YWF9</accession>
<keyword evidence="2" id="KW-0813">Transport</keyword>
<dbReference type="GO" id="GO:0006814">
    <property type="term" value="P:sodium ion transport"/>
    <property type="evidence" value="ECO:0007669"/>
    <property type="project" value="UniProtKB-KW"/>
</dbReference>
<evidence type="ECO:0000313" key="12">
    <source>
        <dbReference type="EMBL" id="GAD53137.1"/>
    </source>
</evidence>
<keyword evidence="6" id="KW-0915">Sodium</keyword>
<feature type="transmembrane region" description="Helical" evidence="10">
    <location>
        <begin position="267"/>
        <end position="288"/>
    </location>
</feature>
<feature type="transmembrane region" description="Helical" evidence="10">
    <location>
        <begin position="359"/>
        <end position="379"/>
    </location>
</feature>
<feature type="transmembrane region" description="Helical" evidence="10">
    <location>
        <begin position="61"/>
        <end position="78"/>
    </location>
</feature>
<dbReference type="PANTHER" id="PTHR43562:SF3">
    <property type="entry name" value="SODIUM ION_PROTON EXCHANGER (EUROFUNG)"/>
    <property type="match status" value="1"/>
</dbReference>
<evidence type="ECO:0000313" key="13">
    <source>
        <dbReference type="Proteomes" id="UP000016986"/>
    </source>
</evidence>
<dbReference type="eggNOG" id="arCOG01953">
    <property type="taxonomic scope" value="Archaea"/>
</dbReference>
<keyword evidence="4 10" id="KW-0812">Transmembrane</keyword>
<feature type="transmembrane region" description="Helical" evidence="10">
    <location>
        <begin position="90"/>
        <end position="111"/>
    </location>
</feature>
<evidence type="ECO:0000256" key="8">
    <source>
        <dbReference type="ARBA" id="ARBA00023136"/>
    </source>
</evidence>
<comment type="subcellular location">
    <subcellularLocation>
        <location evidence="1">Membrane</location>
        <topology evidence="1">Multi-pass membrane protein</topology>
    </subcellularLocation>
</comment>
<dbReference type="RefSeq" id="WP_021780429.1">
    <property type="nucleotide sequence ID" value="NZ_BATA01000049.1"/>
</dbReference>
<dbReference type="Proteomes" id="UP000016986">
    <property type="component" value="Unassembled WGS sequence"/>
</dbReference>
<dbReference type="InterPro" id="IPR038770">
    <property type="entry name" value="Na+/solute_symporter_sf"/>
</dbReference>
<gene>
    <name evidence="12" type="ORF">MBEHAL_1897</name>
</gene>
<evidence type="ECO:0000256" key="3">
    <source>
        <dbReference type="ARBA" id="ARBA00022449"/>
    </source>
</evidence>
<feature type="domain" description="Cation/H+ exchanger transmembrane" evidence="11">
    <location>
        <begin position="14"/>
        <end position="376"/>
    </location>
</feature>
<organism evidence="12 13">
    <name type="scientific">Halarchaeum acidiphilum MH1-52-1</name>
    <dbReference type="NCBI Taxonomy" id="1261545"/>
    <lineage>
        <taxon>Archaea</taxon>
        <taxon>Methanobacteriati</taxon>
        <taxon>Methanobacteriota</taxon>
        <taxon>Stenosarchaea group</taxon>
        <taxon>Halobacteria</taxon>
        <taxon>Halobacteriales</taxon>
        <taxon>Halobacteriaceae</taxon>
    </lineage>
</organism>
<feature type="transmembrane region" description="Helical" evidence="10">
    <location>
        <begin position="213"/>
        <end position="231"/>
    </location>
</feature>
<sequence length="387" mass="40267">MALEFAFVSALLVVYGTSYVFTFLRRWDVPLLAVEILAGIVFGSAFGFISPGSAGYDFFEALAAFGLLMIMFDAGLELDPEVVREDPLRVAKLGLLTFVLPFLAGVGFALALSLSPFAAYLTGVTVSTTSLGLIYPLVEDYGLVDDDRGQLILSVTVLNDILSVAALAYGVTLVTSDSPVLGVGLVTLALGFFFVVLPFVLADHISNTVREGVVSNPVKFGVFLMIALAFAVEEIGVHAVLGAFFAGLLVAIVTSDGHRVERDMRPITDLTAPVFFFYVGMNVDLGAIGGADPLLLGGVLVLGLGTKVVGAALGGRIAGLGGDTTRLLTAAMPGRLSISVAAAEIGLSRGIIGKPLYDAFVLLSVVSVFVAVVAFRYVANGAASDAI</sequence>
<dbReference type="AlphaFoldDB" id="U2YWF9"/>
<feature type="transmembrane region" description="Helical" evidence="10">
    <location>
        <begin position="117"/>
        <end position="138"/>
    </location>
</feature>
<proteinExistence type="predicted"/>
<keyword evidence="13" id="KW-1185">Reference proteome</keyword>
<comment type="caution">
    <text evidence="12">The sequence shown here is derived from an EMBL/GenBank/DDBJ whole genome shotgun (WGS) entry which is preliminary data.</text>
</comment>
<keyword evidence="5 10" id="KW-1133">Transmembrane helix</keyword>
<dbReference type="GO" id="GO:1902600">
    <property type="term" value="P:proton transmembrane transport"/>
    <property type="evidence" value="ECO:0007669"/>
    <property type="project" value="InterPro"/>
</dbReference>
<protein>
    <submittedName>
        <fullName evidence="12">Na+/H+ antiporter</fullName>
    </submittedName>
</protein>
<dbReference type="PANTHER" id="PTHR43562">
    <property type="entry name" value="NAPA-TYPE SODIUM/HYDROGEN ANTIPORTER"/>
    <property type="match status" value="1"/>
</dbReference>
<dbReference type="GO" id="GO:0015297">
    <property type="term" value="F:antiporter activity"/>
    <property type="evidence" value="ECO:0007669"/>
    <property type="project" value="UniProtKB-KW"/>
</dbReference>
<evidence type="ECO:0000256" key="10">
    <source>
        <dbReference type="SAM" id="Phobius"/>
    </source>
</evidence>
<evidence type="ECO:0000259" key="11">
    <source>
        <dbReference type="Pfam" id="PF00999"/>
    </source>
</evidence>
<name>U2YWF9_9EURY</name>